<dbReference type="InterPro" id="IPR038087">
    <property type="entry name" value="RNAP_delta_N_dom_sf"/>
</dbReference>
<proteinExistence type="predicted"/>
<keyword evidence="1" id="KW-0804">Transcription</keyword>
<dbReference type="PROSITE" id="PS51913">
    <property type="entry name" value="HTH_HARE"/>
    <property type="match status" value="1"/>
</dbReference>
<dbReference type="GO" id="GO:0003700">
    <property type="term" value="F:DNA-binding transcription factor activity"/>
    <property type="evidence" value="ECO:0007669"/>
    <property type="project" value="InterPro"/>
</dbReference>
<dbReference type="InterPro" id="IPR000943">
    <property type="entry name" value="RNA_pol_sigma70"/>
</dbReference>
<dbReference type="Gene3D" id="1.10.10.1250">
    <property type="entry name" value="RNA polymerase, subunit delta, N-terminal domain"/>
    <property type="match status" value="1"/>
</dbReference>
<dbReference type="InterPro" id="IPR007630">
    <property type="entry name" value="RNA_pol_sigma70_r4"/>
</dbReference>
<accession>A0A1F7UZG7</accession>
<evidence type="ECO:0000256" key="1">
    <source>
        <dbReference type="ARBA" id="ARBA00023163"/>
    </source>
</evidence>
<dbReference type="InterPro" id="IPR050239">
    <property type="entry name" value="Sigma-70_RNA_pol_init_factors"/>
</dbReference>
<dbReference type="CDD" id="cd06171">
    <property type="entry name" value="Sigma70_r4"/>
    <property type="match status" value="1"/>
</dbReference>
<evidence type="ECO:0000259" key="2">
    <source>
        <dbReference type="PROSITE" id="PS51913"/>
    </source>
</evidence>
<dbReference type="AlphaFoldDB" id="A0A1F7UZG7"/>
<dbReference type="GO" id="GO:0006352">
    <property type="term" value="P:DNA-templated transcription initiation"/>
    <property type="evidence" value="ECO:0007669"/>
    <property type="project" value="InterPro"/>
</dbReference>
<protein>
    <recommendedName>
        <fullName evidence="2">HTH HARE-type domain-containing protein</fullName>
    </recommendedName>
</protein>
<dbReference type="SUPFAM" id="SSF88659">
    <property type="entry name" value="Sigma3 and sigma4 domains of RNA polymerase sigma factors"/>
    <property type="match status" value="1"/>
</dbReference>
<dbReference type="Gene3D" id="1.10.10.10">
    <property type="entry name" value="Winged helix-like DNA-binding domain superfamily/Winged helix DNA-binding domain"/>
    <property type="match status" value="1"/>
</dbReference>
<dbReference type="PRINTS" id="PR00046">
    <property type="entry name" value="SIGMA70FCT"/>
</dbReference>
<dbReference type="PANTHER" id="PTHR30603:SF47">
    <property type="entry name" value="RNA POLYMERASE SIGMA FACTOR SIGD, CHLOROPLASTIC"/>
    <property type="match status" value="1"/>
</dbReference>
<evidence type="ECO:0000313" key="3">
    <source>
        <dbReference type="EMBL" id="OGL83147.1"/>
    </source>
</evidence>
<dbReference type="PANTHER" id="PTHR30603">
    <property type="entry name" value="RNA POLYMERASE SIGMA FACTOR RPO"/>
    <property type="match status" value="1"/>
</dbReference>
<organism evidence="3 4">
    <name type="scientific">Candidatus Uhrbacteria bacterium RIFCSPLOWO2_01_FULL_47_25</name>
    <dbReference type="NCBI Taxonomy" id="1802402"/>
    <lineage>
        <taxon>Bacteria</taxon>
        <taxon>Candidatus Uhriibacteriota</taxon>
    </lineage>
</organism>
<gene>
    <name evidence="3" type="ORF">A2936_01440</name>
</gene>
<dbReference type="InterPro" id="IPR036388">
    <property type="entry name" value="WH-like_DNA-bd_sf"/>
</dbReference>
<comment type="caution">
    <text evidence="3">The sequence shown here is derived from an EMBL/GenBank/DDBJ whole genome shotgun (WGS) entry which is preliminary data.</text>
</comment>
<dbReference type="EMBL" id="MGEK01000002">
    <property type="protein sequence ID" value="OGL83147.1"/>
    <property type="molecule type" value="Genomic_DNA"/>
</dbReference>
<dbReference type="InterPro" id="IPR013324">
    <property type="entry name" value="RNA_pol_sigma_r3/r4-like"/>
</dbReference>
<reference evidence="3 4" key="1">
    <citation type="journal article" date="2016" name="Nat. Commun.">
        <title>Thousands of microbial genomes shed light on interconnected biogeochemical processes in an aquifer system.</title>
        <authorList>
            <person name="Anantharaman K."/>
            <person name="Brown C.T."/>
            <person name="Hug L.A."/>
            <person name="Sharon I."/>
            <person name="Castelle C.J."/>
            <person name="Probst A.J."/>
            <person name="Thomas B.C."/>
            <person name="Singh A."/>
            <person name="Wilkins M.J."/>
            <person name="Karaoz U."/>
            <person name="Brodie E.L."/>
            <person name="Williams K.H."/>
            <person name="Hubbard S.S."/>
            <person name="Banfield J.F."/>
        </authorList>
    </citation>
    <scope>NUCLEOTIDE SEQUENCE [LARGE SCALE GENOMIC DNA]</scope>
</reference>
<evidence type="ECO:0000313" key="4">
    <source>
        <dbReference type="Proteomes" id="UP000176846"/>
    </source>
</evidence>
<dbReference type="Proteomes" id="UP000176846">
    <property type="component" value="Unassembled WGS sequence"/>
</dbReference>
<dbReference type="InterPro" id="IPR007759">
    <property type="entry name" value="Asxl_HARE-HTH"/>
</dbReference>
<feature type="domain" description="HTH HARE-type" evidence="2">
    <location>
        <begin position="295"/>
        <end position="359"/>
    </location>
</feature>
<sequence>MTNFYFYAILIPAFIQISYDMSDNTILDKILTQKHADEIRAFNPITVVDDLMKGLSEREKTVIVDRFGLSNDGNRATLEEIGTKLNVTRERVRQIIKGVITKLRDLQIGHEEIQRFTRIAEQLLQSFGGVLEKDFFTSELLALSEIAKTELARRRATLYLEFVLNDIVIEAIEHRPANKIRRAVYAIPGIDDKLLTTVVTELVNIINEAGESLSEEELIERFKNREVYNRTRSILIDEPVRLAREFFRTGVAASIPSSMKEEAEVLCAYIAAAATLEQNIFDEWGKRDWAMIHPKRMNDKIYLILRHEEKPMHFVSITEKINAALFDHKIAKSPSVHNELILDKRFVLVGRGIYALKEWGFERGTVAEVITKILRESGELTREQMVEAVLQRRFVKKQTIHLALMNRKLFAKHTDGRYVLVS</sequence>
<name>A0A1F7UZG7_9BACT</name>
<dbReference type="Pfam" id="PF04545">
    <property type="entry name" value="Sigma70_r4"/>
    <property type="match status" value="1"/>
</dbReference>